<proteinExistence type="predicted"/>
<protein>
    <submittedName>
        <fullName evidence="2">Uncharacterized protein</fullName>
    </submittedName>
</protein>
<evidence type="ECO:0000313" key="3">
    <source>
        <dbReference type="Proteomes" id="UP000327493"/>
    </source>
</evidence>
<evidence type="ECO:0000256" key="1">
    <source>
        <dbReference type="SAM" id="MobiDB-lite"/>
    </source>
</evidence>
<evidence type="ECO:0000313" key="2">
    <source>
        <dbReference type="EMBL" id="KAA8594224.1"/>
    </source>
</evidence>
<comment type="caution">
    <text evidence="2">The sequence shown here is derived from an EMBL/GenBank/DDBJ whole genome shotgun (WGS) entry which is preliminary data.</text>
</comment>
<feature type="region of interest" description="Disordered" evidence="1">
    <location>
        <begin position="156"/>
        <end position="200"/>
    </location>
</feature>
<gene>
    <name evidence="2" type="ORF">FQN60_005058</name>
</gene>
<organism evidence="2 3">
    <name type="scientific">Etheostoma spectabile</name>
    <name type="common">orangethroat darter</name>
    <dbReference type="NCBI Taxonomy" id="54343"/>
    <lineage>
        <taxon>Eukaryota</taxon>
        <taxon>Metazoa</taxon>
        <taxon>Chordata</taxon>
        <taxon>Craniata</taxon>
        <taxon>Vertebrata</taxon>
        <taxon>Euteleostomi</taxon>
        <taxon>Actinopterygii</taxon>
        <taxon>Neopterygii</taxon>
        <taxon>Teleostei</taxon>
        <taxon>Neoteleostei</taxon>
        <taxon>Acanthomorphata</taxon>
        <taxon>Eupercaria</taxon>
        <taxon>Perciformes</taxon>
        <taxon>Percoidei</taxon>
        <taxon>Percidae</taxon>
        <taxon>Etheostomatinae</taxon>
        <taxon>Etheostoma</taxon>
    </lineage>
</organism>
<dbReference type="AlphaFoldDB" id="A0A5J5DLI5"/>
<feature type="compositionally biased region" description="Basic and acidic residues" evidence="1">
    <location>
        <begin position="183"/>
        <end position="200"/>
    </location>
</feature>
<dbReference type="EMBL" id="VOFY01000003">
    <property type="protein sequence ID" value="KAA8594224.1"/>
    <property type="molecule type" value="Genomic_DNA"/>
</dbReference>
<accession>A0A5J5DLI5</accession>
<reference evidence="2 3" key="1">
    <citation type="submission" date="2019-08" db="EMBL/GenBank/DDBJ databases">
        <title>A chromosome-level genome assembly, high-density linkage maps, and genome scans reveal the genomic architecture of hybrid incompatibilities underlying speciation via character displacement in darters (Percidae: Etheostominae).</title>
        <authorList>
            <person name="Moran R.L."/>
            <person name="Catchen J.M."/>
            <person name="Fuller R.C."/>
        </authorList>
    </citation>
    <scope>NUCLEOTIDE SEQUENCE [LARGE SCALE GENOMIC DNA]</scope>
    <source>
        <strain evidence="2">EspeVRDwgs_2016</strain>
        <tissue evidence="2">Muscle</tissue>
    </source>
</reference>
<dbReference type="Proteomes" id="UP000327493">
    <property type="component" value="Chromosome 3"/>
</dbReference>
<name>A0A5J5DLI5_9PERO</name>
<keyword evidence="3" id="KW-1185">Reference proteome</keyword>
<sequence length="331" mass="36207">MGRKDRRQPSPMGQTRRSEVFDFKVDMHNVYAIVQYSLATQNPVLWQYVWVGGYGGRLLNTSSHWEWKGKAFEHSEPLGGRIECWRLGSTGTSAAAAVAVLQGVLGGETLESSRLYESSVASRTRNQHAAILLVPVLHAGRDSADVKVISMATHTAESPNTGERISAGGGETEGARLKPKLGSLKDEGNDGGGELREDPRNPAKLTLWRNWWRATICGTWAWREEEGGKPGGGATVVAEGKASRFLSCPKEEIRLLLHDSVRLMERSGLKESGFGLETGPWLQMLDDQKGLPLSLLLTCSVLKLWLEEAGGEGVEKKEADRFSRLCPGPLS</sequence>